<organism evidence="1 2">
    <name type="scientific">Diversispora eburnea</name>
    <dbReference type="NCBI Taxonomy" id="1213867"/>
    <lineage>
        <taxon>Eukaryota</taxon>
        <taxon>Fungi</taxon>
        <taxon>Fungi incertae sedis</taxon>
        <taxon>Mucoromycota</taxon>
        <taxon>Glomeromycotina</taxon>
        <taxon>Glomeromycetes</taxon>
        <taxon>Diversisporales</taxon>
        <taxon>Diversisporaceae</taxon>
        <taxon>Diversispora</taxon>
    </lineage>
</organism>
<evidence type="ECO:0000313" key="2">
    <source>
        <dbReference type="Proteomes" id="UP000789706"/>
    </source>
</evidence>
<protein>
    <submittedName>
        <fullName evidence="1">2574_t:CDS:1</fullName>
    </submittedName>
</protein>
<name>A0A9N8ZDN4_9GLOM</name>
<dbReference type="AlphaFoldDB" id="A0A9N8ZDN4"/>
<gene>
    <name evidence="1" type="ORF">DEBURN_LOCUS3737</name>
</gene>
<proteinExistence type="predicted"/>
<evidence type="ECO:0000313" key="1">
    <source>
        <dbReference type="EMBL" id="CAG8482432.1"/>
    </source>
</evidence>
<accession>A0A9N8ZDN4</accession>
<reference evidence="1" key="1">
    <citation type="submission" date="2021-06" db="EMBL/GenBank/DDBJ databases">
        <authorList>
            <person name="Kallberg Y."/>
            <person name="Tangrot J."/>
            <person name="Rosling A."/>
        </authorList>
    </citation>
    <scope>NUCLEOTIDE SEQUENCE</scope>
    <source>
        <strain evidence="1">AZ414A</strain>
    </source>
</reference>
<keyword evidence="2" id="KW-1185">Reference proteome</keyword>
<dbReference type="EMBL" id="CAJVPK010000247">
    <property type="protein sequence ID" value="CAG8482432.1"/>
    <property type="molecule type" value="Genomic_DNA"/>
</dbReference>
<sequence length="76" mass="8632">MIQLAKWASVIPNRYGHSLDPRVDVTLILIPFFELEELDVEKSHISNGSNAIPSPPPPPNSVIRYWMAWVSCTLWS</sequence>
<dbReference type="Proteomes" id="UP000789706">
    <property type="component" value="Unassembled WGS sequence"/>
</dbReference>
<comment type="caution">
    <text evidence="1">The sequence shown here is derived from an EMBL/GenBank/DDBJ whole genome shotgun (WGS) entry which is preliminary data.</text>
</comment>